<dbReference type="InterPro" id="IPR052052">
    <property type="entry name" value="Polysaccharide_Lyase_9"/>
</dbReference>
<dbReference type="SMART" id="SM00710">
    <property type="entry name" value="PbH1"/>
    <property type="match status" value="7"/>
</dbReference>
<dbReference type="PANTHER" id="PTHR40088:SF2">
    <property type="entry name" value="SECRETED SUGAR HYDROLASE"/>
    <property type="match status" value="1"/>
</dbReference>
<dbReference type="Gene3D" id="2.160.20.10">
    <property type="entry name" value="Single-stranded right-handed beta-helix, Pectin lyase-like"/>
    <property type="match status" value="1"/>
</dbReference>
<feature type="domain" description="DUF1565" evidence="4">
    <location>
        <begin position="147"/>
        <end position="331"/>
    </location>
</feature>
<dbReference type="OrthoDB" id="9795486at2"/>
<dbReference type="Proteomes" id="UP000298656">
    <property type="component" value="Chromosome 2"/>
</dbReference>
<evidence type="ECO:0000313" key="5">
    <source>
        <dbReference type="EMBL" id="QCP54399.1"/>
    </source>
</evidence>
<sequence length="557" mass="58626">MLRPIYRFSQALLVLFIIFITQTSGLAAQTVNFSFNAVPSTVGDVQPTRISGVIATSFPLKDGNAVVQIRDASGKIVFEKDISSLNFQSGAKVPISFRYTPVSSGIFSISAGLFSSDWSTTYQWTDKLASLVVSSSTATTTYYVSPTGSDGNPGTLSAPFQTIGHAVALAKPGTDIIVRAGTYYEAVRIRSSGTASAPIRLYADSGEKVIVDGSKNSTNTDNIEVDGAYVVVNGLNVQGATKSGIIAYNTHHVTISNNIVHGSYGDGIVSTNWINIGNSHDNIIAGNTVYNNVLQNQSRTSSTWGQGISVSWDNNSVIEENASYNNYGEGIGTFLSVGVAILNNTVYDNFSVEIYLDNASNATVNANSIYNTGNSGFFRNGSQASSIQLARETYSQSEPLSNLKITNNVAINGSFGLFYGNYGSGGGIQSSVIANNTFASANVNEIYIDPSSGHSGNTYANNIVYEAPVDNRTLVAGSNSGATFLHNNWFGGSAGAFSGVGDVVADPQFVNAGALAATDYVLQSTSLCKQAGVSLSQVATDYFGQSRVVPPTIGAFN</sequence>
<dbReference type="InterPro" id="IPR006626">
    <property type="entry name" value="PbH1"/>
</dbReference>
<dbReference type="InterPro" id="IPR011050">
    <property type="entry name" value="Pectin_lyase_fold/virulence"/>
</dbReference>
<dbReference type="Pfam" id="PF07602">
    <property type="entry name" value="DUF1565"/>
    <property type="match status" value="1"/>
</dbReference>
<keyword evidence="3" id="KW-0732">Signal</keyword>
<evidence type="ECO:0000259" key="4">
    <source>
        <dbReference type="Pfam" id="PF07602"/>
    </source>
</evidence>
<dbReference type="EMBL" id="CP040078">
    <property type="protein sequence ID" value="QCP54399.1"/>
    <property type="molecule type" value="Genomic_DNA"/>
</dbReference>
<evidence type="ECO:0000313" key="6">
    <source>
        <dbReference type="Proteomes" id="UP000298656"/>
    </source>
</evidence>
<dbReference type="AlphaFoldDB" id="A0A4P8J603"/>
<keyword evidence="2" id="KW-0964">Secreted</keyword>
<evidence type="ECO:0000256" key="1">
    <source>
        <dbReference type="ARBA" id="ARBA00004613"/>
    </source>
</evidence>
<gene>
    <name evidence="5" type="ORF">FAZ95_36300</name>
</gene>
<evidence type="ECO:0000256" key="2">
    <source>
        <dbReference type="ARBA" id="ARBA00022525"/>
    </source>
</evidence>
<dbReference type="SUPFAM" id="SSF51126">
    <property type="entry name" value="Pectin lyase-like"/>
    <property type="match status" value="2"/>
</dbReference>
<dbReference type="GO" id="GO:0005576">
    <property type="term" value="C:extracellular region"/>
    <property type="evidence" value="ECO:0007669"/>
    <property type="project" value="UniProtKB-SubCell"/>
</dbReference>
<reference evidence="5 6" key="1">
    <citation type="submission" date="2019-05" db="EMBL/GenBank/DDBJ databases">
        <title>Burkholderia sp. DHOD12, isolated from subtropical forest soil.</title>
        <authorList>
            <person name="Gao Z.-H."/>
            <person name="Qiu L.-H."/>
        </authorList>
    </citation>
    <scope>NUCLEOTIDE SEQUENCE [LARGE SCALE GENOMIC DNA]</scope>
    <source>
        <strain evidence="5 6">DHOD12</strain>
    </source>
</reference>
<name>A0A4P8J603_9BURK</name>
<accession>A0A4P8J603</accession>
<evidence type="ECO:0000256" key="3">
    <source>
        <dbReference type="ARBA" id="ARBA00022729"/>
    </source>
</evidence>
<comment type="subcellular location">
    <subcellularLocation>
        <location evidence="1">Secreted</location>
    </subcellularLocation>
</comment>
<dbReference type="InterPro" id="IPR012334">
    <property type="entry name" value="Pectin_lyas_fold"/>
</dbReference>
<proteinExistence type="predicted"/>
<keyword evidence="6" id="KW-1185">Reference proteome</keyword>
<organism evidence="5 6">
    <name type="scientific">Trinickia violacea</name>
    <dbReference type="NCBI Taxonomy" id="2571746"/>
    <lineage>
        <taxon>Bacteria</taxon>
        <taxon>Pseudomonadati</taxon>
        <taxon>Pseudomonadota</taxon>
        <taxon>Betaproteobacteria</taxon>
        <taxon>Burkholderiales</taxon>
        <taxon>Burkholderiaceae</taxon>
        <taxon>Trinickia</taxon>
    </lineage>
</organism>
<dbReference type="InterPro" id="IPR011459">
    <property type="entry name" value="DUF1565"/>
</dbReference>
<dbReference type="RefSeq" id="WP_137337166.1">
    <property type="nucleotide sequence ID" value="NZ_CP040078.1"/>
</dbReference>
<dbReference type="KEGG" id="tvl:FAZ95_36300"/>
<dbReference type="PANTHER" id="PTHR40088">
    <property type="entry name" value="PECTATE LYASE (EUROFUNG)"/>
    <property type="match status" value="1"/>
</dbReference>
<protein>
    <submittedName>
        <fullName evidence="5">DUF1565 domain-containing protein</fullName>
    </submittedName>
</protein>
<dbReference type="GO" id="GO:0016837">
    <property type="term" value="F:carbon-oxygen lyase activity, acting on polysaccharides"/>
    <property type="evidence" value="ECO:0007669"/>
    <property type="project" value="TreeGrafter"/>
</dbReference>